<feature type="domain" description="Sporulation initiation factor Spo0A C-terminal" evidence="1">
    <location>
        <begin position="150"/>
        <end position="215"/>
    </location>
</feature>
<evidence type="ECO:0000313" key="2">
    <source>
        <dbReference type="EMBL" id="HJB59281.1"/>
    </source>
</evidence>
<dbReference type="EMBL" id="DWXX01000113">
    <property type="protein sequence ID" value="HJB59281.1"/>
    <property type="molecule type" value="Genomic_DNA"/>
</dbReference>
<organism evidence="2 3">
    <name type="scientific">Candidatus Faecalibacterium faecipullorum</name>
    <dbReference type="NCBI Taxonomy" id="2838578"/>
    <lineage>
        <taxon>Bacteria</taxon>
        <taxon>Bacillati</taxon>
        <taxon>Bacillota</taxon>
        <taxon>Clostridia</taxon>
        <taxon>Eubacteriales</taxon>
        <taxon>Oscillospiraceae</taxon>
        <taxon>Faecalibacterium</taxon>
    </lineage>
</organism>
<dbReference type="InterPro" id="IPR014879">
    <property type="entry name" value="Spo0A_C"/>
</dbReference>
<dbReference type="InterPro" id="IPR016032">
    <property type="entry name" value="Sig_transdc_resp-reg_C-effctor"/>
</dbReference>
<proteinExistence type="predicted"/>
<reference evidence="2" key="2">
    <citation type="submission" date="2021-04" db="EMBL/GenBank/DDBJ databases">
        <authorList>
            <person name="Gilroy R."/>
        </authorList>
    </citation>
    <scope>NUCLEOTIDE SEQUENCE</scope>
    <source>
        <strain evidence="2">ChiHjej9B8-13557</strain>
    </source>
</reference>
<dbReference type="AlphaFoldDB" id="A0A9D2S7Y4"/>
<dbReference type="InterPro" id="IPR011006">
    <property type="entry name" value="CheY-like_superfamily"/>
</dbReference>
<reference evidence="2" key="1">
    <citation type="journal article" date="2021" name="PeerJ">
        <title>Extensive microbial diversity within the chicken gut microbiome revealed by metagenomics and culture.</title>
        <authorList>
            <person name="Gilroy R."/>
            <person name="Ravi A."/>
            <person name="Getino M."/>
            <person name="Pursley I."/>
            <person name="Horton D.L."/>
            <person name="Alikhan N.F."/>
            <person name="Baker D."/>
            <person name="Gharbi K."/>
            <person name="Hall N."/>
            <person name="Watson M."/>
            <person name="Adriaenssens E.M."/>
            <person name="Foster-Nyarko E."/>
            <person name="Jarju S."/>
            <person name="Secka A."/>
            <person name="Antonio M."/>
            <person name="Oren A."/>
            <person name="Chaudhuri R.R."/>
            <person name="La Ragione R."/>
            <person name="Hildebrand F."/>
            <person name="Pallen M.J."/>
        </authorList>
    </citation>
    <scope>NUCLEOTIDE SEQUENCE</scope>
    <source>
        <strain evidence="2">ChiHjej9B8-13557</strain>
    </source>
</reference>
<dbReference type="Pfam" id="PF08769">
    <property type="entry name" value="Spo0A_C"/>
    <property type="match status" value="1"/>
</dbReference>
<dbReference type="Gene3D" id="1.10.10.10">
    <property type="entry name" value="Winged helix-like DNA-binding domain superfamily/Winged helix DNA-binding domain"/>
    <property type="match status" value="1"/>
</dbReference>
<dbReference type="GO" id="GO:0003677">
    <property type="term" value="F:DNA binding"/>
    <property type="evidence" value="ECO:0007669"/>
    <property type="project" value="InterPro"/>
</dbReference>
<dbReference type="SUPFAM" id="SSF52172">
    <property type="entry name" value="CheY-like"/>
    <property type="match status" value="1"/>
</dbReference>
<sequence length="271" mass="30389">MSEKSDRYILRVAAASYDGQFLRVCRGYFASQEDLFLFDAYTTGQQVMQALQSGPPYHALILDTALSDMDADQLYRQVMELPLAHRPQILLITPRSLDSQQAALPDSQCLQLLARAGVQAPDLPMLRNLLLDAAPERMQQSSISSASLIRMFTEWGVEPSTSGCEYLLETVSLLLKSREKLAIRKDILQQVSERHNVSVKAVDSGIRRVISALDKKDLPSWRAFKERQPPRRGKFTAGTLLYAIKTDLLLQSAEPSPEGDLQSEQREILPV</sequence>
<evidence type="ECO:0000313" key="3">
    <source>
        <dbReference type="Proteomes" id="UP000824211"/>
    </source>
</evidence>
<name>A0A9D2S7Y4_9FIRM</name>
<evidence type="ECO:0000259" key="1">
    <source>
        <dbReference type="Pfam" id="PF08769"/>
    </source>
</evidence>
<gene>
    <name evidence="2" type="ORF">H9771_06470</name>
</gene>
<dbReference type="InterPro" id="IPR036388">
    <property type="entry name" value="WH-like_DNA-bd_sf"/>
</dbReference>
<dbReference type="SUPFAM" id="SSF46894">
    <property type="entry name" value="C-terminal effector domain of the bipartite response regulators"/>
    <property type="match status" value="1"/>
</dbReference>
<dbReference type="Proteomes" id="UP000824211">
    <property type="component" value="Unassembled WGS sequence"/>
</dbReference>
<comment type="caution">
    <text evidence="2">The sequence shown here is derived from an EMBL/GenBank/DDBJ whole genome shotgun (WGS) entry which is preliminary data.</text>
</comment>
<protein>
    <recommendedName>
        <fullName evidence="1">Sporulation initiation factor Spo0A C-terminal domain-containing protein</fullName>
    </recommendedName>
</protein>
<accession>A0A9D2S7Y4</accession>
<dbReference type="GO" id="GO:0003700">
    <property type="term" value="F:DNA-binding transcription factor activity"/>
    <property type="evidence" value="ECO:0007669"/>
    <property type="project" value="InterPro"/>
</dbReference>
<dbReference type="GO" id="GO:0005509">
    <property type="term" value="F:calcium ion binding"/>
    <property type="evidence" value="ECO:0007669"/>
    <property type="project" value="InterPro"/>
</dbReference>
<dbReference type="Gene3D" id="3.40.50.2300">
    <property type="match status" value="1"/>
</dbReference>
<dbReference type="GO" id="GO:0042173">
    <property type="term" value="P:regulation of sporulation resulting in formation of a cellular spore"/>
    <property type="evidence" value="ECO:0007669"/>
    <property type="project" value="InterPro"/>
</dbReference>
<dbReference type="GO" id="GO:0005737">
    <property type="term" value="C:cytoplasm"/>
    <property type="evidence" value="ECO:0007669"/>
    <property type="project" value="InterPro"/>
</dbReference>